<keyword evidence="2" id="KW-0732">Signal</keyword>
<dbReference type="Gene3D" id="3.40.190.10">
    <property type="entry name" value="Periplasmic binding protein-like II"/>
    <property type="match status" value="2"/>
</dbReference>
<dbReference type="AlphaFoldDB" id="A0A1H4P2D3"/>
<evidence type="ECO:0000313" key="5">
    <source>
        <dbReference type="Proteomes" id="UP000198982"/>
    </source>
</evidence>
<reference evidence="5" key="1">
    <citation type="submission" date="2016-10" db="EMBL/GenBank/DDBJ databases">
        <authorList>
            <person name="Varghese N."/>
            <person name="Submissions S."/>
        </authorList>
    </citation>
    <scope>NUCLEOTIDE SEQUENCE [LARGE SCALE GENOMIC DNA]</scope>
    <source>
        <strain evidence="5">DSM 9751</strain>
    </source>
</reference>
<dbReference type="PANTHER" id="PTHR35936">
    <property type="entry name" value="MEMBRANE-BOUND LYTIC MUREIN TRANSGLYCOSYLASE F"/>
    <property type="match status" value="1"/>
</dbReference>
<comment type="similarity">
    <text evidence="1">Belongs to the bacterial solute-binding protein 3 family.</text>
</comment>
<evidence type="ECO:0000256" key="2">
    <source>
        <dbReference type="ARBA" id="ARBA00022729"/>
    </source>
</evidence>
<dbReference type="InterPro" id="IPR001638">
    <property type="entry name" value="Solute-binding_3/MltF_N"/>
</dbReference>
<accession>A0A1H4P2D3</accession>
<evidence type="ECO:0000313" key="4">
    <source>
        <dbReference type="EMBL" id="SEC01563.1"/>
    </source>
</evidence>
<evidence type="ECO:0000259" key="3">
    <source>
        <dbReference type="SMART" id="SM00062"/>
    </source>
</evidence>
<organism evidence="4 5">
    <name type="scientific">Pseudomonas saponiphila</name>
    <dbReference type="NCBI Taxonomy" id="556534"/>
    <lineage>
        <taxon>Bacteria</taxon>
        <taxon>Pseudomonadati</taxon>
        <taxon>Pseudomonadota</taxon>
        <taxon>Gammaproteobacteria</taxon>
        <taxon>Pseudomonadales</taxon>
        <taxon>Pseudomonadaceae</taxon>
        <taxon>Pseudomonas</taxon>
    </lineage>
</organism>
<gene>
    <name evidence="4" type="ORF">SAMN05216178_3118</name>
</gene>
<name>A0A1H4P2D3_9PSED</name>
<sequence>MIRSFKCITRWIFLCSTLVGGSALLGVPLALADCKPAHQFTTLTPGVLSVAAWVFPPYSIPGPGNQLSGIDGEIIKRIAARECLDIKLTVVDPAAVIQSVIARRADVGIGDWYRTAERSKALGLSAPLYLDMMGIISNEGYSTISELEGKRIGTVQGYLWVDDLKKAFGDNLVLYPNPVAMAQDLASNRIALGIDSFAVGVASQQKGAYQGKRIKVSEPDPRVKATLQPGQSGFPHTKANVALGVALNENIQALHASGEIAEILGSFGLDKQVANVGTPRLVE</sequence>
<dbReference type="SMART" id="SM00062">
    <property type="entry name" value="PBPb"/>
    <property type="match status" value="1"/>
</dbReference>
<dbReference type="PANTHER" id="PTHR35936:SF19">
    <property type="entry name" value="AMINO-ACID-BINDING PROTEIN YXEM-RELATED"/>
    <property type="match status" value="1"/>
</dbReference>
<dbReference type="RefSeq" id="WP_092314943.1">
    <property type="nucleotide sequence ID" value="NZ_FNTJ01000001.1"/>
</dbReference>
<proteinExistence type="inferred from homology"/>
<dbReference type="Proteomes" id="UP000198982">
    <property type="component" value="Unassembled WGS sequence"/>
</dbReference>
<protein>
    <submittedName>
        <fullName evidence="4">Amino acid ABC transporter substrate-binding protein, PAAT family</fullName>
    </submittedName>
</protein>
<feature type="domain" description="Solute-binding protein family 3/N-terminal" evidence="3">
    <location>
        <begin position="47"/>
        <end position="271"/>
    </location>
</feature>
<dbReference type="EMBL" id="FNTJ01000001">
    <property type="protein sequence ID" value="SEC01563.1"/>
    <property type="molecule type" value="Genomic_DNA"/>
</dbReference>
<dbReference type="SUPFAM" id="SSF53850">
    <property type="entry name" value="Periplasmic binding protein-like II"/>
    <property type="match status" value="1"/>
</dbReference>
<dbReference type="Pfam" id="PF00497">
    <property type="entry name" value="SBP_bac_3"/>
    <property type="match status" value="1"/>
</dbReference>
<evidence type="ECO:0000256" key="1">
    <source>
        <dbReference type="ARBA" id="ARBA00010333"/>
    </source>
</evidence>
<keyword evidence="5" id="KW-1185">Reference proteome</keyword>